<accession>A0A9P6W9B3</accession>
<keyword evidence="2" id="KW-1185">Reference proteome</keyword>
<dbReference type="SUPFAM" id="SSF46565">
    <property type="entry name" value="Chaperone J-domain"/>
    <property type="match status" value="1"/>
</dbReference>
<dbReference type="Proteomes" id="UP000750334">
    <property type="component" value="Unassembled WGS sequence"/>
</dbReference>
<dbReference type="AlphaFoldDB" id="A0A9P6W9B3"/>
<gene>
    <name evidence="1" type="ORF">C6P45_005128</name>
</gene>
<evidence type="ECO:0000313" key="1">
    <source>
        <dbReference type="EMBL" id="KAG0668038.1"/>
    </source>
</evidence>
<dbReference type="EMBL" id="PUHR01000082">
    <property type="protein sequence ID" value="KAG0668038.1"/>
    <property type="molecule type" value="Genomic_DNA"/>
</dbReference>
<comment type="caution">
    <text evidence="1">The sequence shown here is derived from an EMBL/GenBank/DDBJ whole genome shotgun (WGS) entry which is preliminary data.</text>
</comment>
<name>A0A9P6W9B3_MAUEX</name>
<dbReference type="InterPro" id="IPR036869">
    <property type="entry name" value="J_dom_sf"/>
</dbReference>
<protein>
    <submittedName>
        <fullName evidence="1">Uncharacterized protein</fullName>
    </submittedName>
</protein>
<dbReference type="Gene3D" id="1.10.287.110">
    <property type="entry name" value="DnaJ domain"/>
    <property type="match status" value="1"/>
</dbReference>
<proteinExistence type="predicted"/>
<sequence length="72" mass="8280">MGDRISRGDTATQSMLTAALMRQPVKVTDAQDGIDGDPDKNGDHDEFFKIQKAAEILIDENDRDVYDYWYRR</sequence>
<evidence type="ECO:0000313" key="2">
    <source>
        <dbReference type="Proteomes" id="UP000750334"/>
    </source>
</evidence>
<reference evidence="1 2" key="1">
    <citation type="submission" date="2020-11" db="EMBL/GenBank/DDBJ databases">
        <title>Kefir isolates.</title>
        <authorList>
            <person name="Marcisauskas S."/>
            <person name="Kim Y."/>
            <person name="Blasche S."/>
        </authorList>
    </citation>
    <scope>NUCLEOTIDE SEQUENCE [LARGE SCALE GENOMIC DNA]</scope>
    <source>
        <strain evidence="1 2">OG2</strain>
    </source>
</reference>
<dbReference type="OrthoDB" id="436519at2759"/>
<organism evidence="1 2">
    <name type="scientific">Maudiozyma exigua</name>
    <name type="common">Yeast</name>
    <name type="synonym">Kazachstania exigua</name>
    <dbReference type="NCBI Taxonomy" id="34358"/>
    <lineage>
        <taxon>Eukaryota</taxon>
        <taxon>Fungi</taxon>
        <taxon>Dikarya</taxon>
        <taxon>Ascomycota</taxon>
        <taxon>Saccharomycotina</taxon>
        <taxon>Saccharomycetes</taxon>
        <taxon>Saccharomycetales</taxon>
        <taxon>Saccharomycetaceae</taxon>
        <taxon>Maudiozyma</taxon>
    </lineage>
</organism>